<dbReference type="AlphaFoldDB" id="A0A0E9LTQ1"/>
<dbReference type="OrthoDB" id="1120448at2"/>
<proteinExistence type="predicted"/>
<protein>
    <submittedName>
        <fullName evidence="1">Uncharacterized protein</fullName>
    </submittedName>
</protein>
<gene>
    <name evidence="1" type="ORF">JCM15548_1759</name>
</gene>
<comment type="caution">
    <text evidence="1">The sequence shown here is derived from an EMBL/GenBank/DDBJ whole genome shotgun (WGS) entry which is preliminary data.</text>
</comment>
<evidence type="ECO:0000313" key="1">
    <source>
        <dbReference type="EMBL" id="GAO28639.1"/>
    </source>
</evidence>
<name>A0A0E9LTQ1_9BACT</name>
<dbReference type="Proteomes" id="UP000032900">
    <property type="component" value="Unassembled WGS sequence"/>
</dbReference>
<keyword evidence="2" id="KW-1185">Reference proteome</keyword>
<reference evidence="1 2" key="1">
    <citation type="journal article" date="2015" name="Microbes Environ.">
        <title>Distribution and evolution of nitrogen fixation genes in the phylum bacteroidetes.</title>
        <authorList>
            <person name="Inoue J."/>
            <person name="Oshima K."/>
            <person name="Suda W."/>
            <person name="Sakamoto M."/>
            <person name="Iino T."/>
            <person name="Noda S."/>
            <person name="Hongoh Y."/>
            <person name="Hattori M."/>
            <person name="Ohkuma M."/>
        </authorList>
    </citation>
    <scope>NUCLEOTIDE SEQUENCE [LARGE SCALE GENOMIC DNA]</scope>
    <source>
        <strain evidence="1">JCM 15548</strain>
    </source>
</reference>
<dbReference type="RefSeq" id="WP_062122421.1">
    <property type="nucleotide sequence ID" value="NZ_BAZW01000004.1"/>
</dbReference>
<evidence type="ECO:0000313" key="2">
    <source>
        <dbReference type="Proteomes" id="UP000032900"/>
    </source>
</evidence>
<dbReference type="EMBL" id="BAZW01000004">
    <property type="protein sequence ID" value="GAO28639.1"/>
    <property type="molecule type" value="Genomic_DNA"/>
</dbReference>
<accession>A0A0E9LTQ1</accession>
<dbReference type="STRING" id="1236989.JCM15548_1759"/>
<sequence>MNKKGIILSALFCISFFMPSGINSQEEQLVNDCLTSLKSPFVAGDRSQKAFLTGEEIAEFRTTLFNGNTYRIVLCSHQEGLIEFSLYDTNRNLLYTSSEYGASGSWDFKMEGSMECIIEARLNNEIAESGMAMLLIGFKSSDSK</sequence>
<organism evidence="1 2">
    <name type="scientific">Geofilum rubicundum JCM 15548</name>
    <dbReference type="NCBI Taxonomy" id="1236989"/>
    <lineage>
        <taxon>Bacteria</taxon>
        <taxon>Pseudomonadati</taxon>
        <taxon>Bacteroidota</taxon>
        <taxon>Bacteroidia</taxon>
        <taxon>Marinilabiliales</taxon>
        <taxon>Marinilabiliaceae</taxon>
        <taxon>Geofilum</taxon>
    </lineage>
</organism>